<dbReference type="AlphaFoldDB" id="A0A939BSA4"/>
<dbReference type="GO" id="GO:0006044">
    <property type="term" value="P:N-acetylglucosamine metabolic process"/>
    <property type="evidence" value="ECO:0007669"/>
    <property type="project" value="TreeGrafter"/>
</dbReference>
<comment type="caution">
    <text evidence="1">The sequence shown here is derived from an EMBL/GenBank/DDBJ whole genome shotgun (WGS) entry which is preliminary data.</text>
</comment>
<dbReference type="SUPFAM" id="SSF52540">
    <property type="entry name" value="P-loop containing nucleoside triphosphate hydrolases"/>
    <property type="match status" value="1"/>
</dbReference>
<evidence type="ECO:0000313" key="2">
    <source>
        <dbReference type="Proteomes" id="UP000774000"/>
    </source>
</evidence>
<proteinExistence type="predicted"/>
<protein>
    <recommendedName>
        <fullName evidence="3">Sulfotransferase family protein</fullName>
    </recommendedName>
</protein>
<dbReference type="PANTHER" id="PTHR10704">
    <property type="entry name" value="CARBOHYDRATE SULFOTRANSFERASE"/>
    <property type="match status" value="1"/>
</dbReference>
<name>A0A939BSA4_9FIRM</name>
<dbReference type="GO" id="GO:0001517">
    <property type="term" value="F:N-acetylglucosamine 6-O-sulfotransferase activity"/>
    <property type="evidence" value="ECO:0007669"/>
    <property type="project" value="TreeGrafter"/>
</dbReference>
<evidence type="ECO:0000313" key="1">
    <source>
        <dbReference type="EMBL" id="MBM7556926.1"/>
    </source>
</evidence>
<dbReference type="GO" id="GO:0006790">
    <property type="term" value="P:sulfur compound metabolic process"/>
    <property type="evidence" value="ECO:0007669"/>
    <property type="project" value="TreeGrafter"/>
</dbReference>
<accession>A0A939BSA4</accession>
<evidence type="ECO:0008006" key="3">
    <source>
        <dbReference type="Google" id="ProtNLM"/>
    </source>
</evidence>
<dbReference type="Proteomes" id="UP000774000">
    <property type="component" value="Unassembled WGS sequence"/>
</dbReference>
<dbReference type="RefSeq" id="WP_204701697.1">
    <property type="nucleotide sequence ID" value="NZ_JAFBDQ010000008.1"/>
</dbReference>
<reference evidence="1" key="1">
    <citation type="submission" date="2021-01" db="EMBL/GenBank/DDBJ databases">
        <title>Genomic Encyclopedia of Type Strains, Phase IV (KMG-IV): sequencing the most valuable type-strain genomes for metagenomic binning, comparative biology and taxonomic classification.</title>
        <authorList>
            <person name="Goeker M."/>
        </authorList>
    </citation>
    <scope>NUCLEOTIDE SEQUENCE</scope>
    <source>
        <strain evidence="1">DSM 23230</strain>
    </source>
</reference>
<dbReference type="Gene3D" id="3.40.50.300">
    <property type="entry name" value="P-loop containing nucleotide triphosphate hydrolases"/>
    <property type="match status" value="1"/>
</dbReference>
<sequence>MNILVTGVPRSGTTFLGRSIALSSEVNYLWEPFNKNYRRRIPDVYPYIGNKSSKEKKEKYRQIVSETLEFKKLKPNIRFLPDNNIIEVFLKKLGVNRTFFRYNWAKVKNIFLNKEVTLFKDPFGIFLSEFLMKEFDFKVIVAIRHPAAVINSRKKLDFHFSFDFWRQQNDLYDEQFREIETKMKKYGRNNNVQVDSSLTENKNIVIDSAFHWLTCYNYIVQLKNKHPDNLLLVKHEDLCLDPIKEFESIYNHVNLEYNNKISSEIKEVTSGDKTEQNSKDLAKLEKRNAKELIFKWKEKTSKRELNHIEKITGEISKCYYKRSDFWEI</sequence>
<keyword evidence="2" id="KW-1185">Reference proteome</keyword>
<dbReference type="EMBL" id="JAFBDQ010000008">
    <property type="protein sequence ID" value="MBM7556926.1"/>
    <property type="molecule type" value="Genomic_DNA"/>
</dbReference>
<gene>
    <name evidence="1" type="ORF">JOC47_001780</name>
</gene>
<dbReference type="PANTHER" id="PTHR10704:SF44">
    <property type="entry name" value="LD35051P-RELATED"/>
    <property type="match status" value="1"/>
</dbReference>
<organism evidence="1 2">
    <name type="scientific">Halanaerobacter jeridensis</name>
    <dbReference type="NCBI Taxonomy" id="706427"/>
    <lineage>
        <taxon>Bacteria</taxon>
        <taxon>Bacillati</taxon>
        <taxon>Bacillota</taxon>
        <taxon>Clostridia</taxon>
        <taxon>Halanaerobiales</taxon>
        <taxon>Halobacteroidaceae</taxon>
        <taxon>Halanaerobacter</taxon>
    </lineage>
</organism>
<dbReference type="Pfam" id="PF13469">
    <property type="entry name" value="Sulfotransfer_3"/>
    <property type="match status" value="1"/>
</dbReference>
<dbReference type="InterPro" id="IPR051135">
    <property type="entry name" value="Gal/GlcNAc/GalNAc_ST"/>
</dbReference>
<dbReference type="InterPro" id="IPR027417">
    <property type="entry name" value="P-loop_NTPase"/>
</dbReference>